<dbReference type="GO" id="GO:0003700">
    <property type="term" value="F:DNA-binding transcription factor activity"/>
    <property type="evidence" value="ECO:0007669"/>
    <property type="project" value="InterPro"/>
</dbReference>
<gene>
    <name evidence="6" type="primary">gltC_1</name>
    <name evidence="6" type="ORF">PFRI_28560</name>
</gene>
<evidence type="ECO:0000313" key="6">
    <source>
        <dbReference type="EMBL" id="OJI92912.1"/>
    </source>
</evidence>
<accession>A0A1L9NUQ1</accession>
<dbReference type="InterPro" id="IPR000847">
    <property type="entry name" value="LysR_HTH_N"/>
</dbReference>
<dbReference type="PROSITE" id="PS50931">
    <property type="entry name" value="HTH_LYSR"/>
    <property type="match status" value="1"/>
</dbReference>
<protein>
    <submittedName>
        <fullName evidence="6">HTH-type transcriptional regulator GltC</fullName>
    </submittedName>
</protein>
<dbReference type="Pfam" id="PF00126">
    <property type="entry name" value="HTH_1"/>
    <property type="match status" value="1"/>
</dbReference>
<comment type="similarity">
    <text evidence="1">Belongs to the LysR transcriptional regulatory family.</text>
</comment>
<dbReference type="InterPro" id="IPR036388">
    <property type="entry name" value="WH-like_DNA-bd_sf"/>
</dbReference>
<keyword evidence="2" id="KW-0805">Transcription regulation</keyword>
<dbReference type="Gene3D" id="3.40.190.10">
    <property type="entry name" value="Periplasmic binding protein-like II"/>
    <property type="match status" value="2"/>
</dbReference>
<dbReference type="GO" id="GO:0010628">
    <property type="term" value="P:positive regulation of gene expression"/>
    <property type="evidence" value="ECO:0007669"/>
    <property type="project" value="TreeGrafter"/>
</dbReference>
<dbReference type="RefSeq" id="WP_072631383.1">
    <property type="nucleotide sequence ID" value="NZ_MLCB01000161.1"/>
</dbReference>
<dbReference type="OrthoDB" id="7260751at2"/>
<name>A0A1L9NUQ1_9RHOB</name>
<dbReference type="InterPro" id="IPR036390">
    <property type="entry name" value="WH_DNA-bd_sf"/>
</dbReference>
<dbReference type="PRINTS" id="PR00039">
    <property type="entry name" value="HTHLYSR"/>
</dbReference>
<dbReference type="GO" id="GO:0043565">
    <property type="term" value="F:sequence-specific DNA binding"/>
    <property type="evidence" value="ECO:0007669"/>
    <property type="project" value="TreeGrafter"/>
</dbReference>
<dbReference type="Pfam" id="PF03466">
    <property type="entry name" value="LysR_substrate"/>
    <property type="match status" value="1"/>
</dbReference>
<evidence type="ECO:0000256" key="2">
    <source>
        <dbReference type="ARBA" id="ARBA00023015"/>
    </source>
</evidence>
<dbReference type="InterPro" id="IPR005119">
    <property type="entry name" value="LysR_subst-bd"/>
</dbReference>
<comment type="caution">
    <text evidence="6">The sequence shown here is derived from an EMBL/GenBank/DDBJ whole genome shotgun (WGS) entry which is preliminary data.</text>
</comment>
<sequence>MNLRQLEAFRATIRCGSITEAARMMHISQPSVSRLIADLEQSAGFPLFLRVGRGLTPTVEGRHFYEGVEGMFVGIDRLQDLAKSIRTSQGGTISIGAIQSIATIELPKAISRLYHENPDIEFVVQTRNTPAILDAVQMRQLDLGIVGREPDYAGVEVLFQTSVAYVCLMPEEHPLANEYGLVDLEEVAKTGTFVTFGASYPDSMMSIDPELSDTLRARSRLSVANMPLAGALVREASVLAIADPFSAEQAVRMGGVVFRPIKQKLTYFVAVVAARREELSREALKFVDLFGQQLQQRVDQVEKLSAELS</sequence>
<feature type="domain" description="HTH lysR-type" evidence="5">
    <location>
        <begin position="1"/>
        <end position="58"/>
    </location>
</feature>
<dbReference type="STRING" id="696762.PFRI_28560"/>
<evidence type="ECO:0000259" key="5">
    <source>
        <dbReference type="PROSITE" id="PS50931"/>
    </source>
</evidence>
<keyword evidence="7" id="KW-1185">Reference proteome</keyword>
<dbReference type="PANTHER" id="PTHR30427">
    <property type="entry name" value="TRANSCRIPTIONAL ACTIVATOR PROTEIN LYSR"/>
    <property type="match status" value="1"/>
</dbReference>
<dbReference type="SUPFAM" id="SSF46785">
    <property type="entry name" value="Winged helix' DNA-binding domain"/>
    <property type="match status" value="1"/>
</dbReference>
<dbReference type="SUPFAM" id="SSF53850">
    <property type="entry name" value="Periplasmic binding protein-like II"/>
    <property type="match status" value="1"/>
</dbReference>
<dbReference type="Gene3D" id="1.10.10.10">
    <property type="entry name" value="Winged helix-like DNA-binding domain superfamily/Winged helix DNA-binding domain"/>
    <property type="match status" value="1"/>
</dbReference>
<evidence type="ECO:0000256" key="4">
    <source>
        <dbReference type="ARBA" id="ARBA00023163"/>
    </source>
</evidence>
<evidence type="ECO:0000256" key="3">
    <source>
        <dbReference type="ARBA" id="ARBA00023125"/>
    </source>
</evidence>
<dbReference type="EMBL" id="MLCB01000161">
    <property type="protein sequence ID" value="OJI92912.1"/>
    <property type="molecule type" value="Genomic_DNA"/>
</dbReference>
<evidence type="ECO:0000313" key="7">
    <source>
        <dbReference type="Proteomes" id="UP000184514"/>
    </source>
</evidence>
<keyword evidence="4" id="KW-0804">Transcription</keyword>
<keyword evidence="3" id="KW-0238">DNA-binding</keyword>
<evidence type="ECO:0000256" key="1">
    <source>
        <dbReference type="ARBA" id="ARBA00009437"/>
    </source>
</evidence>
<dbReference type="AlphaFoldDB" id="A0A1L9NUQ1"/>
<dbReference type="PANTHER" id="PTHR30427:SF1">
    <property type="entry name" value="TRANSCRIPTIONAL ACTIVATOR PROTEIN LYSR"/>
    <property type="match status" value="1"/>
</dbReference>
<reference evidence="6 7" key="1">
    <citation type="submission" date="2016-10" db="EMBL/GenBank/DDBJ databases">
        <title>Genome sequence of Planktotalea frisia SH6-1.</title>
        <authorList>
            <person name="Poehlein A."/>
            <person name="Bakenhus I."/>
            <person name="Voget S."/>
            <person name="Brinkhoff T."/>
            <person name="Simon M."/>
        </authorList>
    </citation>
    <scope>NUCLEOTIDE SEQUENCE [LARGE SCALE GENOMIC DNA]</scope>
    <source>
        <strain evidence="6 7">SH6-1</strain>
    </source>
</reference>
<proteinExistence type="inferred from homology"/>
<organism evidence="6 7">
    <name type="scientific">Planktotalea frisia</name>
    <dbReference type="NCBI Taxonomy" id="696762"/>
    <lineage>
        <taxon>Bacteria</taxon>
        <taxon>Pseudomonadati</taxon>
        <taxon>Pseudomonadota</taxon>
        <taxon>Alphaproteobacteria</taxon>
        <taxon>Rhodobacterales</taxon>
        <taxon>Paracoccaceae</taxon>
        <taxon>Planktotalea</taxon>
    </lineage>
</organism>
<dbReference type="Proteomes" id="UP000184514">
    <property type="component" value="Unassembled WGS sequence"/>
</dbReference>